<dbReference type="Pfam" id="PF24800">
    <property type="entry name" value="DUF7702"/>
    <property type="match status" value="1"/>
</dbReference>
<keyword evidence="1" id="KW-0812">Transmembrane</keyword>
<dbReference type="STRING" id="2656787.A0A370THQ5"/>
<dbReference type="GeneID" id="43600695"/>
<keyword evidence="4" id="KW-1185">Reference proteome</keyword>
<dbReference type="Proteomes" id="UP000254866">
    <property type="component" value="Unassembled WGS sequence"/>
</dbReference>
<dbReference type="OrthoDB" id="2560628at2759"/>
<feature type="transmembrane region" description="Helical" evidence="1">
    <location>
        <begin position="148"/>
        <end position="168"/>
    </location>
</feature>
<evidence type="ECO:0000259" key="2">
    <source>
        <dbReference type="Pfam" id="PF24800"/>
    </source>
</evidence>
<feature type="transmembrane region" description="Helical" evidence="1">
    <location>
        <begin position="40"/>
        <end position="61"/>
    </location>
</feature>
<feature type="transmembrane region" description="Helical" evidence="1">
    <location>
        <begin position="114"/>
        <end position="136"/>
    </location>
</feature>
<evidence type="ECO:0000313" key="3">
    <source>
        <dbReference type="EMBL" id="RDL34718.1"/>
    </source>
</evidence>
<dbReference type="PANTHER" id="PTHR42109:SF2">
    <property type="entry name" value="INTEGRAL MEMBRANE PROTEIN"/>
    <property type="match status" value="1"/>
</dbReference>
<proteinExistence type="predicted"/>
<feature type="transmembrane region" description="Helical" evidence="1">
    <location>
        <begin position="180"/>
        <end position="198"/>
    </location>
</feature>
<sequence length="265" mass="28806">MAVLTFRDGVMILELIFFTPALGLSIWLTYRHGLWRRSGFIFLVLLALVRINGACMLLATLLHPDSIVLYTGAGILNSIALSPLLLSTIGLLGRVNDSIRRTEKRAFSPRTFRLLSIPTVTGLGLCVAGGTLTGISGDPTNVHITTKIGVILFVVAFAVINFITAITYRNLSYAEAGERQLGRVVAVSALFLIVRTVYSVLGAFGNDLKFNILIGSVPIYLCMAVLEEFAIFVLFLAVGFKLRVIPKDYEATDTETASNICETEG</sequence>
<feature type="domain" description="DUF7702" evidence="2">
    <location>
        <begin position="4"/>
        <end position="244"/>
    </location>
</feature>
<name>A0A370THQ5_9HELO</name>
<comment type="caution">
    <text evidence="3">The sequence shown here is derived from an EMBL/GenBank/DDBJ whole genome shotgun (WGS) entry which is preliminary data.</text>
</comment>
<reference evidence="3 4" key="1">
    <citation type="journal article" date="2018" name="IMA Fungus">
        <title>IMA Genome-F 9: Draft genome sequence of Annulohypoxylon stygium, Aspergillus mulundensis, Berkeleyomyces basicola (syn. Thielaviopsis basicola), Ceratocystis smalleyi, two Cercospora beticola strains, Coleophoma cylindrospora, Fusarium fracticaudum, Phialophora cf. hyalina, and Morchella septimelata.</title>
        <authorList>
            <person name="Wingfield B.D."/>
            <person name="Bills G.F."/>
            <person name="Dong Y."/>
            <person name="Huang W."/>
            <person name="Nel W.J."/>
            <person name="Swalarsk-Parry B.S."/>
            <person name="Vaghefi N."/>
            <person name="Wilken P.M."/>
            <person name="An Z."/>
            <person name="de Beer Z.W."/>
            <person name="De Vos L."/>
            <person name="Chen L."/>
            <person name="Duong T.A."/>
            <person name="Gao Y."/>
            <person name="Hammerbacher A."/>
            <person name="Kikkert J.R."/>
            <person name="Li Y."/>
            <person name="Li H."/>
            <person name="Li K."/>
            <person name="Li Q."/>
            <person name="Liu X."/>
            <person name="Ma X."/>
            <person name="Naidoo K."/>
            <person name="Pethybridge S.J."/>
            <person name="Sun J."/>
            <person name="Steenkamp E.T."/>
            <person name="van der Nest M.A."/>
            <person name="van Wyk S."/>
            <person name="Wingfield M.J."/>
            <person name="Xiong C."/>
            <person name="Yue Q."/>
            <person name="Zhang X."/>
        </authorList>
    </citation>
    <scope>NUCLEOTIDE SEQUENCE [LARGE SCALE GENOMIC DNA]</scope>
    <source>
        <strain evidence="3 4">BP 5553</strain>
    </source>
</reference>
<feature type="transmembrane region" description="Helical" evidence="1">
    <location>
        <begin position="67"/>
        <end position="93"/>
    </location>
</feature>
<dbReference type="EMBL" id="NPIC01000007">
    <property type="protein sequence ID" value="RDL34718.1"/>
    <property type="molecule type" value="Genomic_DNA"/>
</dbReference>
<organism evidence="3 4">
    <name type="scientific">Venustampulla echinocandica</name>
    <dbReference type="NCBI Taxonomy" id="2656787"/>
    <lineage>
        <taxon>Eukaryota</taxon>
        <taxon>Fungi</taxon>
        <taxon>Dikarya</taxon>
        <taxon>Ascomycota</taxon>
        <taxon>Pezizomycotina</taxon>
        <taxon>Leotiomycetes</taxon>
        <taxon>Helotiales</taxon>
        <taxon>Pleuroascaceae</taxon>
        <taxon>Venustampulla</taxon>
    </lineage>
</organism>
<keyword evidence="1" id="KW-1133">Transmembrane helix</keyword>
<dbReference type="RefSeq" id="XP_031867700.1">
    <property type="nucleotide sequence ID" value="XM_032016469.1"/>
</dbReference>
<accession>A0A370THQ5</accession>
<dbReference type="InterPro" id="IPR056119">
    <property type="entry name" value="DUF7702"/>
</dbReference>
<feature type="transmembrane region" description="Helical" evidence="1">
    <location>
        <begin position="6"/>
        <end position="28"/>
    </location>
</feature>
<evidence type="ECO:0000313" key="4">
    <source>
        <dbReference type="Proteomes" id="UP000254866"/>
    </source>
</evidence>
<keyword evidence="1" id="KW-0472">Membrane</keyword>
<dbReference type="PANTHER" id="PTHR42109">
    <property type="entry name" value="UNPLACED GENOMIC SCAFFOLD UM_SCAF_CONTIG_1.265, WHOLE GENOME SHOTGUN SEQUENCE"/>
    <property type="match status" value="1"/>
</dbReference>
<feature type="transmembrane region" description="Helical" evidence="1">
    <location>
        <begin position="218"/>
        <end position="240"/>
    </location>
</feature>
<gene>
    <name evidence="3" type="ORF">BP5553_07846</name>
</gene>
<evidence type="ECO:0000256" key="1">
    <source>
        <dbReference type="SAM" id="Phobius"/>
    </source>
</evidence>
<dbReference type="AlphaFoldDB" id="A0A370THQ5"/>
<protein>
    <recommendedName>
        <fullName evidence="2">DUF7702 domain-containing protein</fullName>
    </recommendedName>
</protein>